<dbReference type="STRING" id="89784.SAMN04489725_10622"/>
<name>A0A1H2TNY3_9BACL</name>
<dbReference type="FunFam" id="1.10.287.1080:FF:000001">
    <property type="entry name" value="Nucleoside triphosphate pyrophosphohydrolase"/>
    <property type="match status" value="1"/>
</dbReference>
<dbReference type="AlphaFoldDB" id="A0A1H2TNY3"/>
<dbReference type="RefSeq" id="WP_074692847.1">
    <property type="nucleotide sequence ID" value="NZ_FNOJ01000006.1"/>
</dbReference>
<dbReference type="InterPro" id="IPR048011">
    <property type="entry name" value="NTP-PPase_MazG-like_C"/>
</dbReference>
<dbReference type="InterPro" id="IPR048015">
    <property type="entry name" value="NTP-PPase_MazG-like_N"/>
</dbReference>
<dbReference type="GO" id="GO:0032259">
    <property type="term" value="P:methylation"/>
    <property type="evidence" value="ECO:0007669"/>
    <property type="project" value="UniProtKB-KW"/>
</dbReference>
<protein>
    <submittedName>
        <fullName evidence="4">Tetrapyrrole methylase family protein / MazG family protein</fullName>
    </submittedName>
</protein>
<keyword evidence="1" id="KW-0175">Coiled coil</keyword>
<dbReference type="Pfam" id="PF03819">
    <property type="entry name" value="MazG"/>
    <property type="match status" value="2"/>
</dbReference>
<evidence type="ECO:0000259" key="3">
    <source>
        <dbReference type="Pfam" id="PF03819"/>
    </source>
</evidence>
<dbReference type="GO" id="GO:0046076">
    <property type="term" value="P:dTTP catabolic process"/>
    <property type="evidence" value="ECO:0007669"/>
    <property type="project" value="TreeGrafter"/>
</dbReference>
<dbReference type="NCBIfam" id="NF007113">
    <property type="entry name" value="PRK09562.1"/>
    <property type="match status" value="1"/>
</dbReference>
<reference evidence="5" key="1">
    <citation type="submission" date="2016-10" db="EMBL/GenBank/DDBJ databases">
        <authorList>
            <person name="Varghese N."/>
        </authorList>
    </citation>
    <scope>NUCLEOTIDE SEQUENCE [LARGE SCALE GENOMIC DNA]</scope>
    <source>
        <strain evidence="5">DSM 12489</strain>
    </source>
</reference>
<dbReference type="InterPro" id="IPR014777">
    <property type="entry name" value="4pyrrole_Mease_sub1"/>
</dbReference>
<dbReference type="NCBIfam" id="TIGR00444">
    <property type="entry name" value="mazG"/>
    <property type="match status" value="1"/>
</dbReference>
<evidence type="ECO:0000256" key="1">
    <source>
        <dbReference type="SAM" id="Coils"/>
    </source>
</evidence>
<feature type="domain" description="NTP pyrophosphohydrolase MazG-like" evidence="3">
    <location>
        <begin position="397"/>
        <end position="457"/>
    </location>
</feature>
<dbReference type="PANTHER" id="PTHR30522:SF0">
    <property type="entry name" value="NUCLEOSIDE TRIPHOSPHATE PYROPHOSPHOHYDROLASE"/>
    <property type="match status" value="1"/>
</dbReference>
<dbReference type="CDD" id="cd11529">
    <property type="entry name" value="NTP-PPase_MazG_Cterm"/>
    <property type="match status" value="1"/>
</dbReference>
<dbReference type="InterPro" id="IPR011551">
    <property type="entry name" value="NTP_PyrPHydrolase_MazG"/>
</dbReference>
<dbReference type="InterPro" id="IPR035013">
    <property type="entry name" value="YabN_N"/>
</dbReference>
<dbReference type="Gene3D" id="3.40.1010.10">
    <property type="entry name" value="Cobalt-precorrin-4 Transmethylase, Domain 1"/>
    <property type="match status" value="1"/>
</dbReference>
<dbReference type="GO" id="GO:0008168">
    <property type="term" value="F:methyltransferase activity"/>
    <property type="evidence" value="ECO:0007669"/>
    <property type="project" value="UniProtKB-KW"/>
</dbReference>
<keyword evidence="5" id="KW-1185">Reference proteome</keyword>
<dbReference type="GO" id="GO:0046061">
    <property type="term" value="P:dATP catabolic process"/>
    <property type="evidence" value="ECO:0007669"/>
    <property type="project" value="TreeGrafter"/>
</dbReference>
<dbReference type="InterPro" id="IPR024180">
    <property type="entry name" value="Tetrapyrrole_Mease/MazG_pred"/>
</dbReference>
<dbReference type="GO" id="GO:0006950">
    <property type="term" value="P:response to stress"/>
    <property type="evidence" value="ECO:0007669"/>
    <property type="project" value="UniProtKB-ARBA"/>
</dbReference>
<evidence type="ECO:0000313" key="4">
    <source>
        <dbReference type="EMBL" id="SDW44969.1"/>
    </source>
</evidence>
<organism evidence="4 5">
    <name type="scientific">Alicyclobacillus hesperidum</name>
    <dbReference type="NCBI Taxonomy" id="89784"/>
    <lineage>
        <taxon>Bacteria</taxon>
        <taxon>Bacillati</taxon>
        <taxon>Bacillota</taxon>
        <taxon>Bacilli</taxon>
        <taxon>Bacillales</taxon>
        <taxon>Alicyclobacillaceae</taxon>
        <taxon>Alicyclobacillus</taxon>
    </lineage>
</organism>
<dbReference type="GO" id="GO:0046052">
    <property type="term" value="P:UTP catabolic process"/>
    <property type="evidence" value="ECO:0007669"/>
    <property type="project" value="TreeGrafter"/>
</dbReference>
<accession>A0A1H2TNY3</accession>
<dbReference type="GO" id="GO:0046047">
    <property type="term" value="P:TTP catabolic process"/>
    <property type="evidence" value="ECO:0007669"/>
    <property type="project" value="TreeGrafter"/>
</dbReference>
<dbReference type="GO" id="GO:0047429">
    <property type="term" value="F:nucleoside triphosphate diphosphatase activity"/>
    <property type="evidence" value="ECO:0007669"/>
    <property type="project" value="InterPro"/>
</dbReference>
<dbReference type="EMBL" id="FNOJ01000006">
    <property type="protein sequence ID" value="SDW44969.1"/>
    <property type="molecule type" value="Genomic_DNA"/>
</dbReference>
<dbReference type="GO" id="GO:0046081">
    <property type="term" value="P:dUTP catabolic process"/>
    <property type="evidence" value="ECO:0007669"/>
    <property type="project" value="TreeGrafter"/>
</dbReference>
<evidence type="ECO:0000259" key="2">
    <source>
        <dbReference type="Pfam" id="PF00590"/>
    </source>
</evidence>
<dbReference type="GO" id="GO:0006203">
    <property type="term" value="P:dGTP catabolic process"/>
    <property type="evidence" value="ECO:0007669"/>
    <property type="project" value="TreeGrafter"/>
</dbReference>
<dbReference type="CDD" id="cd11723">
    <property type="entry name" value="YabN_N_like"/>
    <property type="match status" value="1"/>
</dbReference>
<dbReference type="SUPFAM" id="SSF53790">
    <property type="entry name" value="Tetrapyrrole methylase"/>
    <property type="match status" value="1"/>
</dbReference>
<dbReference type="Proteomes" id="UP000182589">
    <property type="component" value="Unassembled WGS sequence"/>
</dbReference>
<sequence>MGIVHVVGLGPGDLNGLPLGTYRLLQSGWPVVLRTAVHPVVRSLPELGVAYESLDDIYETSETFDEAYARMAERVRERARTHDHVIYAVPGHPLIAELSVQLLLAMNDPEVAIEIGPGQSFLDVAASRLRIDPIEGLLLLDGTQLASRLLHPRLHTLIAQVYQRQVATDVKLSLMDVYPDDYPVTVIRAAGVTGEERIEVVPLYELDRLDWIDHLTTVYVPPVQEARLTWREPFAAVGIVETLRGPDGCPWDRKQTHESLRKYVIEEAYEVAAAIDEQDPDHLAEELGDLLLQVLLHAQIASEVGDFDVRDVFARLSEKLVRRHPHVFGEKSAQSAEEVNAIWERVKAEERTKQESQKSVLSTVSFAGPALAVAQGVQVAAAKVGFDWAKLEDVWDKIKEEMNELEIELVRDRRRDTAVAEELGDLLFACVNIARFLQLDAETLLARATRKFTNRFQYVERRVAESNESWSDISQETLDRYWNEAKITLPKEN</sequence>
<dbReference type="PIRSF" id="PIRSF002845">
    <property type="entry name" value="Ttrprl_mtas_MazG"/>
    <property type="match status" value="1"/>
</dbReference>
<dbReference type="CDD" id="cd11528">
    <property type="entry name" value="NTP-PPase_MazG_Nterm"/>
    <property type="match status" value="1"/>
</dbReference>
<dbReference type="PANTHER" id="PTHR30522">
    <property type="entry name" value="NUCLEOSIDE TRIPHOSPHATE PYROPHOSPHOHYDROLASE"/>
    <property type="match status" value="1"/>
</dbReference>
<dbReference type="InterPro" id="IPR035996">
    <property type="entry name" value="4pyrrol_Methylase_sf"/>
</dbReference>
<dbReference type="Gene3D" id="1.10.287.1080">
    <property type="entry name" value="MazG-like"/>
    <property type="match status" value="2"/>
</dbReference>
<dbReference type="InterPro" id="IPR004518">
    <property type="entry name" value="MazG-like_dom"/>
</dbReference>
<dbReference type="SUPFAM" id="SSF101386">
    <property type="entry name" value="all-alpha NTP pyrophosphatases"/>
    <property type="match status" value="2"/>
</dbReference>
<keyword evidence="4" id="KW-0489">Methyltransferase</keyword>
<dbReference type="Pfam" id="PF00590">
    <property type="entry name" value="TP_methylase"/>
    <property type="match status" value="1"/>
</dbReference>
<feature type="domain" description="NTP pyrophosphohydrolase MazG-like" evidence="3">
    <location>
        <begin position="255"/>
        <end position="328"/>
    </location>
</feature>
<proteinExistence type="predicted"/>
<feature type="domain" description="Tetrapyrrole methylase" evidence="2">
    <location>
        <begin position="4"/>
        <end position="206"/>
    </location>
</feature>
<evidence type="ECO:0000313" key="5">
    <source>
        <dbReference type="Proteomes" id="UP000182589"/>
    </source>
</evidence>
<gene>
    <name evidence="4" type="ORF">SAMN04489725_10622</name>
</gene>
<dbReference type="InterPro" id="IPR000878">
    <property type="entry name" value="4pyrrol_Mease"/>
</dbReference>
<keyword evidence="4" id="KW-0808">Transferase</keyword>
<feature type="coiled-coil region" evidence="1">
    <location>
        <begin position="388"/>
        <end position="415"/>
    </location>
</feature>